<dbReference type="PANTHER" id="PTHR33630">
    <property type="entry name" value="CUTINASE RV1984C-RELATED-RELATED"/>
    <property type="match status" value="1"/>
</dbReference>
<dbReference type="InterPro" id="IPR000675">
    <property type="entry name" value="Cutinase/axe"/>
</dbReference>
<dbReference type="InterPro" id="IPR029058">
    <property type="entry name" value="AB_hydrolase_fold"/>
</dbReference>
<comment type="similarity">
    <text evidence="1">Belongs to the cutinase family.</text>
</comment>
<reference evidence="7" key="1">
    <citation type="submission" date="2018-05" db="EMBL/GenBank/DDBJ databases">
        <authorList>
            <person name="Moura L."/>
            <person name="Setubal J.C."/>
        </authorList>
    </citation>
    <scope>NUCLEOTIDE SEQUENCE</scope>
    <source>
        <strain evidence="7">ZC4RG45</strain>
    </source>
</reference>
<keyword evidence="2" id="KW-0719">Serine esterase</keyword>
<accession>A0A2W4JHZ5</accession>
<keyword evidence="4" id="KW-1015">Disulfide bond</keyword>
<evidence type="ECO:0000313" key="7">
    <source>
        <dbReference type="EMBL" id="MFO7193102.1"/>
    </source>
</evidence>
<dbReference type="STRING" id="1111738.GCA_000427905_02159"/>
<dbReference type="EMBL" id="QGUI02000165">
    <property type="protein sequence ID" value="MFO7193102.1"/>
    <property type="molecule type" value="Genomic_DNA"/>
</dbReference>
<dbReference type="EMBL" id="QGUI01000271">
    <property type="protein sequence ID" value="PZM98071.1"/>
    <property type="molecule type" value="Genomic_DNA"/>
</dbReference>
<evidence type="ECO:0000256" key="5">
    <source>
        <dbReference type="SAM" id="SignalP"/>
    </source>
</evidence>
<dbReference type="Proteomes" id="UP000249324">
    <property type="component" value="Unassembled WGS sequence"/>
</dbReference>
<feature type="signal peptide" evidence="5">
    <location>
        <begin position="1"/>
        <end position="25"/>
    </location>
</feature>
<evidence type="ECO:0000256" key="2">
    <source>
        <dbReference type="ARBA" id="ARBA00022487"/>
    </source>
</evidence>
<evidence type="ECO:0000256" key="3">
    <source>
        <dbReference type="ARBA" id="ARBA00022801"/>
    </source>
</evidence>
<organism evidence="8">
    <name type="scientific">Thermocrispum agreste</name>
    <dbReference type="NCBI Taxonomy" id="37925"/>
    <lineage>
        <taxon>Bacteria</taxon>
        <taxon>Bacillati</taxon>
        <taxon>Actinomycetota</taxon>
        <taxon>Actinomycetes</taxon>
        <taxon>Pseudonocardiales</taxon>
        <taxon>Pseudonocardiaceae</taxon>
        <taxon>Thermocrispum</taxon>
    </lineage>
</organism>
<dbReference type="SMART" id="SM01110">
    <property type="entry name" value="Cutinase"/>
    <property type="match status" value="1"/>
</dbReference>
<reference evidence="7 9" key="3">
    <citation type="journal article" date="2021" name="BMC Genomics">
        <title>Genome-resolved metagenome and metatranscriptome analyses of thermophilic composting reveal key bacterial players and their metabolic interactions.</title>
        <authorList>
            <person name="Braga L.P.P."/>
            <person name="Pereira R.V."/>
            <person name="Martins L.F."/>
            <person name="Moura L.M.S."/>
            <person name="Sanchez F.B."/>
            <person name="Patane J.S.L."/>
            <person name="da Silva A.M."/>
            <person name="Setubal J.C."/>
        </authorList>
    </citation>
    <scope>NUCLEOTIDE SEQUENCE [LARGE SCALE GENOMIC DNA]</scope>
    <source>
        <strain evidence="7">ZC4RG45</strain>
    </source>
</reference>
<protein>
    <submittedName>
        <fullName evidence="8">PE-PPE domain-containing protein</fullName>
    </submittedName>
</protein>
<dbReference type="InterPro" id="IPR013228">
    <property type="entry name" value="PE-PPE_C"/>
</dbReference>
<sequence>MRRHLAGLAAAAATALLPLTGGLAAAEPAQAENAAGARYFVLIGGTCDPHADAYNGIDLRGGVRLRVEYPAAGNPLCSPIGISYDASVAEGHRAARAVLEQTYADDPAGQFVIVGFSQGAHVANLVLEDVADGRIGVPKSQVSGSLYGDPMHPGTGIGAVVPKGIGVFGFTSPGPGRTDFGGIPVERYCIETDGVCHFTTIEAPGGYLVQHPCYPAKVMPHTLTDEVVHGNHWWPRVGPC</sequence>
<dbReference type="Gene3D" id="3.40.50.1820">
    <property type="entry name" value="alpha/beta hydrolase"/>
    <property type="match status" value="1"/>
</dbReference>
<reference evidence="7" key="4">
    <citation type="submission" date="2023-08" db="EMBL/GenBank/DDBJ databases">
        <authorList>
            <person name="Guima S.E.S."/>
            <person name="Martins L.F."/>
            <person name="Silva A.M."/>
            <person name="Setubal J.C."/>
        </authorList>
    </citation>
    <scope>NUCLEOTIDE SEQUENCE</scope>
    <source>
        <strain evidence="7">ZC4RG45</strain>
    </source>
</reference>
<comment type="caution">
    <text evidence="8">The sequence shown here is derived from an EMBL/GenBank/DDBJ whole genome shotgun (WGS) entry which is preliminary data.</text>
</comment>
<keyword evidence="3" id="KW-0378">Hydrolase</keyword>
<dbReference type="SUPFAM" id="SSF53474">
    <property type="entry name" value="alpha/beta-Hydrolases"/>
    <property type="match status" value="1"/>
</dbReference>
<evidence type="ECO:0000256" key="4">
    <source>
        <dbReference type="ARBA" id="ARBA00023157"/>
    </source>
</evidence>
<evidence type="ECO:0000256" key="1">
    <source>
        <dbReference type="ARBA" id="ARBA00007534"/>
    </source>
</evidence>
<gene>
    <name evidence="7" type="ORF">DIU77_012735</name>
    <name evidence="8" type="ORF">DIU77_08440</name>
</gene>
<feature type="chain" id="PRO_5039540711" evidence="5">
    <location>
        <begin position="26"/>
        <end position="240"/>
    </location>
</feature>
<dbReference type="PANTHER" id="PTHR33630:SF9">
    <property type="entry name" value="CUTINASE 4"/>
    <property type="match status" value="1"/>
</dbReference>
<reference evidence="8" key="2">
    <citation type="submission" date="2018-05" db="EMBL/GenBank/DDBJ databases">
        <authorList>
            <person name="Lanie J.A."/>
            <person name="Ng W.-L."/>
            <person name="Kazmierczak K.M."/>
            <person name="Andrzejewski T.M."/>
            <person name="Davidsen T.M."/>
            <person name="Wayne K.J."/>
            <person name="Tettelin H."/>
            <person name="Glass J.I."/>
            <person name="Rusch D."/>
            <person name="Podicherti R."/>
            <person name="Tsui H.-C.T."/>
            <person name="Winkler M.E."/>
        </authorList>
    </citation>
    <scope>NUCLEOTIDE SEQUENCE</scope>
    <source>
        <strain evidence="8">ZC4RG45</strain>
    </source>
</reference>
<keyword evidence="5" id="KW-0732">Signal</keyword>
<evidence type="ECO:0000313" key="8">
    <source>
        <dbReference type="EMBL" id="PZM98071.1"/>
    </source>
</evidence>
<dbReference type="GO" id="GO:0052689">
    <property type="term" value="F:carboxylic ester hydrolase activity"/>
    <property type="evidence" value="ECO:0007669"/>
    <property type="project" value="UniProtKB-KW"/>
</dbReference>
<dbReference type="Pfam" id="PF08237">
    <property type="entry name" value="PE-PPE"/>
    <property type="match status" value="1"/>
</dbReference>
<evidence type="ECO:0000313" key="9">
    <source>
        <dbReference type="Proteomes" id="UP000249324"/>
    </source>
</evidence>
<dbReference type="AlphaFoldDB" id="A0A2W4JHZ5"/>
<feature type="domain" description="PE-PPE" evidence="6">
    <location>
        <begin position="66"/>
        <end position="198"/>
    </location>
</feature>
<evidence type="ECO:0000259" key="6">
    <source>
        <dbReference type="Pfam" id="PF08237"/>
    </source>
</evidence>
<name>A0A2W4JHZ5_9PSEU</name>
<proteinExistence type="inferred from homology"/>